<evidence type="ECO:0000313" key="9">
    <source>
        <dbReference type="Proteomes" id="UP000242146"/>
    </source>
</evidence>
<keyword evidence="5 6" id="KW-0472">Membrane</keyword>
<protein>
    <recommendedName>
        <fullName evidence="7">DUF202 domain-containing protein</fullName>
    </recommendedName>
</protein>
<dbReference type="OrthoDB" id="199599at2759"/>
<keyword evidence="4 6" id="KW-1133">Transmembrane helix</keyword>
<gene>
    <name evidence="8" type="ORF">DM01DRAFT_1387031</name>
</gene>
<keyword evidence="2" id="KW-1003">Cell membrane</keyword>
<dbReference type="EMBL" id="MCGT01000052">
    <property type="protein sequence ID" value="ORX43865.1"/>
    <property type="molecule type" value="Genomic_DNA"/>
</dbReference>
<reference evidence="8 9" key="1">
    <citation type="submission" date="2016-07" db="EMBL/GenBank/DDBJ databases">
        <title>Pervasive Adenine N6-methylation of Active Genes in Fungi.</title>
        <authorList>
            <consortium name="DOE Joint Genome Institute"/>
            <person name="Mondo S.J."/>
            <person name="Dannebaum R.O."/>
            <person name="Kuo R.C."/>
            <person name="Labutti K."/>
            <person name="Haridas S."/>
            <person name="Kuo A."/>
            <person name="Salamov A."/>
            <person name="Ahrendt S.R."/>
            <person name="Lipzen A."/>
            <person name="Sullivan W."/>
            <person name="Andreopoulos W.B."/>
            <person name="Clum A."/>
            <person name="Lindquist E."/>
            <person name="Daum C."/>
            <person name="Ramamoorthy G.K."/>
            <person name="Gryganskyi A."/>
            <person name="Culley D."/>
            <person name="Magnuson J.K."/>
            <person name="James T.Y."/>
            <person name="O'Malley M.A."/>
            <person name="Stajich J.E."/>
            <person name="Spatafora J.W."/>
            <person name="Visel A."/>
            <person name="Grigoriev I.V."/>
        </authorList>
    </citation>
    <scope>NUCLEOTIDE SEQUENCE [LARGE SCALE GENOMIC DNA]</scope>
    <source>
        <strain evidence="8 9">NRRL 3301</strain>
    </source>
</reference>
<keyword evidence="9" id="KW-1185">Reference proteome</keyword>
<feature type="transmembrane region" description="Helical" evidence="6">
    <location>
        <begin position="123"/>
        <end position="146"/>
    </location>
</feature>
<dbReference type="Pfam" id="PF02656">
    <property type="entry name" value="DUF202"/>
    <property type="match status" value="1"/>
</dbReference>
<feature type="domain" description="DUF202" evidence="7">
    <location>
        <begin position="37"/>
        <end position="116"/>
    </location>
</feature>
<evidence type="ECO:0000256" key="2">
    <source>
        <dbReference type="ARBA" id="ARBA00022475"/>
    </source>
</evidence>
<dbReference type="AlphaFoldDB" id="A0A1X2G3K7"/>
<evidence type="ECO:0000259" key="7">
    <source>
        <dbReference type="Pfam" id="PF02656"/>
    </source>
</evidence>
<dbReference type="GO" id="GO:0005886">
    <property type="term" value="C:plasma membrane"/>
    <property type="evidence" value="ECO:0007669"/>
    <property type="project" value="UniProtKB-SubCell"/>
</dbReference>
<evidence type="ECO:0000256" key="4">
    <source>
        <dbReference type="ARBA" id="ARBA00022989"/>
    </source>
</evidence>
<dbReference type="InterPro" id="IPR003807">
    <property type="entry name" value="DUF202"/>
</dbReference>
<evidence type="ECO:0000256" key="5">
    <source>
        <dbReference type="ARBA" id="ARBA00023136"/>
    </source>
</evidence>
<sequence>MDSPDAPFILCNNDKCSTRFKYLDCTIHTKVTGPDPRDHFANERNLLTWIRTGMTLSLIGFMVLLDITQRFAPSTSFPWPNEPLDTKRKAVAYLFVALGLLSIIVATFTYFRNQRHIIKRMLFVGQGWVAYLLTCFIALFVCFVMIMSLTESRPKA</sequence>
<comment type="caution">
    <text evidence="8">The sequence shown here is derived from an EMBL/GenBank/DDBJ whole genome shotgun (WGS) entry which is preliminary data.</text>
</comment>
<organism evidence="8 9">
    <name type="scientific">Hesseltinella vesiculosa</name>
    <dbReference type="NCBI Taxonomy" id="101127"/>
    <lineage>
        <taxon>Eukaryota</taxon>
        <taxon>Fungi</taxon>
        <taxon>Fungi incertae sedis</taxon>
        <taxon>Mucoromycota</taxon>
        <taxon>Mucoromycotina</taxon>
        <taxon>Mucoromycetes</taxon>
        <taxon>Mucorales</taxon>
        <taxon>Cunninghamellaceae</taxon>
        <taxon>Hesseltinella</taxon>
    </lineage>
</organism>
<keyword evidence="3 6" id="KW-0812">Transmembrane</keyword>
<accession>A0A1X2G3K7</accession>
<dbReference type="Proteomes" id="UP000242146">
    <property type="component" value="Unassembled WGS sequence"/>
</dbReference>
<feature type="transmembrane region" description="Helical" evidence="6">
    <location>
        <begin position="92"/>
        <end position="111"/>
    </location>
</feature>
<name>A0A1X2G3K7_9FUNG</name>
<dbReference type="PANTHER" id="PTHR34187">
    <property type="entry name" value="FGR18P"/>
    <property type="match status" value="1"/>
</dbReference>
<evidence type="ECO:0000256" key="3">
    <source>
        <dbReference type="ARBA" id="ARBA00022692"/>
    </source>
</evidence>
<evidence type="ECO:0000256" key="6">
    <source>
        <dbReference type="SAM" id="Phobius"/>
    </source>
</evidence>
<dbReference type="InterPro" id="IPR052053">
    <property type="entry name" value="IM_YidH-like"/>
</dbReference>
<feature type="transmembrane region" description="Helical" evidence="6">
    <location>
        <begin position="54"/>
        <end position="72"/>
    </location>
</feature>
<dbReference type="PANTHER" id="PTHR34187:SF2">
    <property type="entry name" value="DUF202 DOMAIN-CONTAINING PROTEIN"/>
    <property type="match status" value="1"/>
</dbReference>
<comment type="subcellular location">
    <subcellularLocation>
        <location evidence="1">Cell membrane</location>
        <topology evidence="1">Multi-pass membrane protein</topology>
    </subcellularLocation>
</comment>
<proteinExistence type="predicted"/>
<evidence type="ECO:0000313" key="8">
    <source>
        <dbReference type="EMBL" id="ORX43865.1"/>
    </source>
</evidence>
<evidence type="ECO:0000256" key="1">
    <source>
        <dbReference type="ARBA" id="ARBA00004651"/>
    </source>
</evidence>